<comment type="function">
    <text evidence="5">A translational regulator that binds mRNA to regulate translation initiation and/or mRNA stability. Usually binds in the 5'-UTR at or near the Shine-Dalgarno sequence preventing ribosome-binding, thus repressing translation. Its main target seems to be the major flagellin gene, while its function is anatagonized by FliW.</text>
</comment>
<comment type="subcellular location">
    <subcellularLocation>
        <location evidence="5">Cytoplasm</location>
    </subcellularLocation>
</comment>
<keyword evidence="4 5" id="KW-0694">RNA-binding</keyword>
<keyword evidence="1 5" id="KW-0963">Cytoplasm</keyword>
<sequence>MLVLSRRVGESVVIGDDVTITVLEVRGDVVRIGIDAPRSVAVNRAELLQELEESNRTAASPSEETVASLTQALKDRSSED</sequence>
<dbReference type="InterPro" id="IPR036107">
    <property type="entry name" value="CsrA_sf"/>
</dbReference>
<feature type="region of interest" description="Disordered" evidence="6">
    <location>
        <begin position="53"/>
        <end position="80"/>
    </location>
</feature>
<dbReference type="GO" id="GO:0006109">
    <property type="term" value="P:regulation of carbohydrate metabolic process"/>
    <property type="evidence" value="ECO:0007669"/>
    <property type="project" value="InterPro"/>
</dbReference>
<dbReference type="FunFam" id="2.60.40.4380:FF:000002">
    <property type="entry name" value="Translational regulator CsrA"/>
    <property type="match status" value="1"/>
</dbReference>
<evidence type="ECO:0000256" key="1">
    <source>
        <dbReference type="ARBA" id="ARBA00022490"/>
    </source>
</evidence>
<dbReference type="GO" id="GO:0048027">
    <property type="term" value="F:mRNA 5'-UTR binding"/>
    <property type="evidence" value="ECO:0007669"/>
    <property type="project" value="UniProtKB-UniRule"/>
</dbReference>
<dbReference type="PANTHER" id="PTHR34984">
    <property type="entry name" value="CARBON STORAGE REGULATOR"/>
    <property type="match status" value="1"/>
</dbReference>
<comment type="subunit">
    <text evidence="5">Homodimer; the beta-strands of each monomer intercalate to form a hydrophobic core, while the alpha-helices form wings that extend away from the core.</text>
</comment>
<dbReference type="RefSeq" id="WP_090857458.1">
    <property type="nucleotide sequence ID" value="NZ_FMZM01000007.1"/>
</dbReference>
<keyword evidence="8" id="KW-1185">Reference proteome</keyword>
<comment type="similarity">
    <text evidence="5">Belongs to the CsrA/RsmA family.</text>
</comment>
<dbReference type="NCBIfam" id="NF002469">
    <property type="entry name" value="PRK01712.1"/>
    <property type="match status" value="1"/>
</dbReference>
<evidence type="ECO:0000256" key="2">
    <source>
        <dbReference type="ARBA" id="ARBA00022491"/>
    </source>
</evidence>
<dbReference type="PANTHER" id="PTHR34984:SF1">
    <property type="entry name" value="CARBON STORAGE REGULATOR"/>
    <property type="match status" value="1"/>
</dbReference>
<dbReference type="Pfam" id="PF02599">
    <property type="entry name" value="CsrA"/>
    <property type="match status" value="1"/>
</dbReference>
<dbReference type="AlphaFoldDB" id="A0A1G6U3L7"/>
<proteinExistence type="inferred from homology"/>
<dbReference type="GO" id="GO:1902208">
    <property type="term" value="P:regulation of bacterial-type flagellum assembly"/>
    <property type="evidence" value="ECO:0007669"/>
    <property type="project" value="UniProtKB-UniRule"/>
</dbReference>
<dbReference type="SUPFAM" id="SSF117130">
    <property type="entry name" value="CsrA-like"/>
    <property type="match status" value="1"/>
</dbReference>
<evidence type="ECO:0000256" key="3">
    <source>
        <dbReference type="ARBA" id="ARBA00022845"/>
    </source>
</evidence>
<protein>
    <recommendedName>
        <fullName evidence="5">Translational regulator CsrA</fullName>
    </recommendedName>
</protein>
<accession>A0A1G6U3L7</accession>
<dbReference type="NCBIfam" id="TIGR00202">
    <property type="entry name" value="csrA"/>
    <property type="match status" value="1"/>
</dbReference>
<dbReference type="EMBL" id="FMZM01000007">
    <property type="protein sequence ID" value="SDD36002.1"/>
    <property type="molecule type" value="Genomic_DNA"/>
</dbReference>
<dbReference type="InterPro" id="IPR003751">
    <property type="entry name" value="CsrA"/>
</dbReference>
<dbReference type="HAMAP" id="MF_00167">
    <property type="entry name" value="CsrA"/>
    <property type="match status" value="1"/>
</dbReference>
<evidence type="ECO:0000256" key="5">
    <source>
        <dbReference type="HAMAP-Rule" id="MF_00167"/>
    </source>
</evidence>
<evidence type="ECO:0000256" key="4">
    <source>
        <dbReference type="ARBA" id="ARBA00022884"/>
    </source>
</evidence>
<dbReference type="Gene3D" id="2.60.40.4380">
    <property type="entry name" value="Translational regulator CsrA"/>
    <property type="match status" value="1"/>
</dbReference>
<reference evidence="7 8" key="1">
    <citation type="submission" date="2016-10" db="EMBL/GenBank/DDBJ databases">
        <authorList>
            <person name="de Groot N.N."/>
        </authorList>
    </citation>
    <scope>NUCLEOTIDE SEQUENCE [LARGE SCALE GENOMIC DNA]</scope>
    <source>
        <strain evidence="7 8">CGMCC 4.6858</strain>
    </source>
</reference>
<keyword evidence="2 5" id="KW-0678">Repressor</keyword>
<evidence type="ECO:0000313" key="8">
    <source>
        <dbReference type="Proteomes" id="UP000199034"/>
    </source>
</evidence>
<keyword evidence="5" id="KW-1005">Bacterial flagellum biogenesis</keyword>
<dbReference type="OrthoDB" id="9809061at2"/>
<keyword evidence="3 5" id="KW-0810">Translation regulation</keyword>
<dbReference type="GO" id="GO:0045947">
    <property type="term" value="P:negative regulation of translational initiation"/>
    <property type="evidence" value="ECO:0007669"/>
    <property type="project" value="UniProtKB-UniRule"/>
</dbReference>
<gene>
    <name evidence="5" type="primary">csrA</name>
    <name evidence="7" type="ORF">SAMN05421872_107297</name>
</gene>
<evidence type="ECO:0000313" key="7">
    <source>
        <dbReference type="EMBL" id="SDD36002.1"/>
    </source>
</evidence>
<name>A0A1G6U3L7_9ACTN</name>
<dbReference type="STRING" id="1045774.SAMN05421872_107297"/>
<organism evidence="7 8">
    <name type="scientific">Nocardioides lianchengensis</name>
    <dbReference type="NCBI Taxonomy" id="1045774"/>
    <lineage>
        <taxon>Bacteria</taxon>
        <taxon>Bacillati</taxon>
        <taxon>Actinomycetota</taxon>
        <taxon>Actinomycetes</taxon>
        <taxon>Propionibacteriales</taxon>
        <taxon>Nocardioidaceae</taxon>
        <taxon>Nocardioides</taxon>
    </lineage>
</organism>
<feature type="compositionally biased region" description="Polar residues" evidence="6">
    <location>
        <begin position="56"/>
        <end position="71"/>
    </location>
</feature>
<dbReference type="GO" id="GO:0006402">
    <property type="term" value="P:mRNA catabolic process"/>
    <property type="evidence" value="ECO:0007669"/>
    <property type="project" value="InterPro"/>
</dbReference>
<evidence type="ECO:0000256" key="6">
    <source>
        <dbReference type="SAM" id="MobiDB-lite"/>
    </source>
</evidence>
<dbReference type="Proteomes" id="UP000199034">
    <property type="component" value="Unassembled WGS sequence"/>
</dbReference>
<dbReference type="GO" id="GO:0044781">
    <property type="term" value="P:bacterial-type flagellum organization"/>
    <property type="evidence" value="ECO:0007669"/>
    <property type="project" value="UniProtKB-KW"/>
</dbReference>
<dbReference type="GO" id="GO:0005829">
    <property type="term" value="C:cytosol"/>
    <property type="evidence" value="ECO:0007669"/>
    <property type="project" value="TreeGrafter"/>
</dbReference>